<comment type="caution">
    <text evidence="3">The sequence shown here is derived from an EMBL/GenBank/DDBJ whole genome shotgun (WGS) entry which is preliminary data.</text>
</comment>
<evidence type="ECO:0000256" key="2">
    <source>
        <dbReference type="SAM" id="MobiDB-lite"/>
    </source>
</evidence>
<dbReference type="InterPro" id="IPR007612">
    <property type="entry name" value="LOR"/>
</dbReference>
<dbReference type="PANTHER" id="PTHR31087:SF60">
    <property type="entry name" value="PROTEIN LURP-ONE-RELATED 5"/>
    <property type="match status" value="1"/>
</dbReference>
<name>A0A843WDH9_COLES</name>
<keyword evidence="4" id="KW-1185">Reference proteome</keyword>
<dbReference type="Pfam" id="PF04525">
    <property type="entry name" value="LOR"/>
    <property type="match status" value="1"/>
</dbReference>
<dbReference type="AlphaFoldDB" id="A0A843WDH9"/>
<dbReference type="InterPro" id="IPR025659">
    <property type="entry name" value="Tubby-like_C"/>
</dbReference>
<dbReference type="InterPro" id="IPR038595">
    <property type="entry name" value="LOR_sf"/>
</dbReference>
<dbReference type="PANTHER" id="PTHR31087">
    <property type="match status" value="1"/>
</dbReference>
<reference evidence="3" key="1">
    <citation type="submission" date="2017-07" db="EMBL/GenBank/DDBJ databases">
        <title>Taro Niue Genome Assembly and Annotation.</title>
        <authorList>
            <person name="Atibalentja N."/>
            <person name="Keating K."/>
            <person name="Fields C.J."/>
        </authorList>
    </citation>
    <scope>NUCLEOTIDE SEQUENCE</scope>
    <source>
        <strain evidence="3">Niue_2</strain>
        <tissue evidence="3">Leaf</tissue>
    </source>
</reference>
<evidence type="ECO:0000313" key="4">
    <source>
        <dbReference type="Proteomes" id="UP000652761"/>
    </source>
</evidence>
<dbReference type="Proteomes" id="UP000652761">
    <property type="component" value="Unassembled WGS sequence"/>
</dbReference>
<comment type="similarity">
    <text evidence="1">Belongs to the LOR family.</text>
</comment>
<dbReference type="EMBL" id="NMUH01003420">
    <property type="protein sequence ID" value="MQM05487.1"/>
    <property type="molecule type" value="Genomic_DNA"/>
</dbReference>
<dbReference type="OrthoDB" id="677463at2759"/>
<evidence type="ECO:0000313" key="3">
    <source>
        <dbReference type="EMBL" id="MQM05487.1"/>
    </source>
</evidence>
<gene>
    <name evidence="3" type="ORF">Taro_038298</name>
</gene>
<protein>
    <submittedName>
        <fullName evidence="3">Uncharacterized protein</fullName>
    </submittedName>
</protein>
<dbReference type="SUPFAM" id="SSF54518">
    <property type="entry name" value="Tubby C-terminal domain-like"/>
    <property type="match status" value="1"/>
</dbReference>
<dbReference type="Gene3D" id="2.40.160.200">
    <property type="entry name" value="LURP1-related"/>
    <property type="match status" value="1"/>
</dbReference>
<accession>A0A843WDH9</accession>
<sequence>MVATPGGMNGRGRTRRGSGAAVPIVGERFCRASEERQLTVQKTSLFYPGDGFAVYEHHRRSCHSEITPPDQEKLQGGSGKVEGGEETGELVFRWPSLHRRWEGFLGERAEGQKPLFSVRRDSIIGQSAGICVEVYGRQPGGGGGVGGGSGQLQYRVEGSFPQRCCAVYEVGTDGEVEVEMEPEGGEGREGGGAEEAVAEIRRKVVPAAAGAAAAAVAPEGVVVLGRDVFCLRLAPGFDAAFAMGLVLVLDRMTGDDGSSGSDGRGEPPTSAAELDGEACYGTNHSSSGWLLAGR</sequence>
<feature type="region of interest" description="Disordered" evidence="2">
    <location>
        <begin position="62"/>
        <end position="85"/>
    </location>
</feature>
<evidence type="ECO:0000256" key="1">
    <source>
        <dbReference type="ARBA" id="ARBA00005437"/>
    </source>
</evidence>
<feature type="region of interest" description="Disordered" evidence="2">
    <location>
        <begin position="255"/>
        <end position="294"/>
    </location>
</feature>
<organism evidence="3 4">
    <name type="scientific">Colocasia esculenta</name>
    <name type="common">Wild taro</name>
    <name type="synonym">Arum esculentum</name>
    <dbReference type="NCBI Taxonomy" id="4460"/>
    <lineage>
        <taxon>Eukaryota</taxon>
        <taxon>Viridiplantae</taxon>
        <taxon>Streptophyta</taxon>
        <taxon>Embryophyta</taxon>
        <taxon>Tracheophyta</taxon>
        <taxon>Spermatophyta</taxon>
        <taxon>Magnoliopsida</taxon>
        <taxon>Liliopsida</taxon>
        <taxon>Araceae</taxon>
        <taxon>Aroideae</taxon>
        <taxon>Colocasieae</taxon>
        <taxon>Colocasia</taxon>
    </lineage>
</organism>
<proteinExistence type="inferred from homology"/>